<dbReference type="PANTHER" id="PTHR19860">
    <property type="entry name" value="DDB1- AND CUL4-ASSOCIATED FACTOR 12-RELATED"/>
    <property type="match status" value="1"/>
</dbReference>
<protein>
    <submittedName>
        <fullName evidence="2">Uncharacterized protein</fullName>
    </submittedName>
</protein>
<organism evidence="2 3">
    <name type="scientific">Mytilus galloprovincialis</name>
    <name type="common">Mediterranean mussel</name>
    <dbReference type="NCBI Taxonomy" id="29158"/>
    <lineage>
        <taxon>Eukaryota</taxon>
        <taxon>Metazoa</taxon>
        <taxon>Spiralia</taxon>
        <taxon>Lophotrochozoa</taxon>
        <taxon>Mollusca</taxon>
        <taxon>Bivalvia</taxon>
        <taxon>Autobranchia</taxon>
        <taxon>Pteriomorphia</taxon>
        <taxon>Mytilida</taxon>
        <taxon>Mytiloidea</taxon>
        <taxon>Mytilidae</taxon>
        <taxon>Mytilinae</taxon>
        <taxon>Mytilus</taxon>
    </lineage>
</organism>
<dbReference type="AlphaFoldDB" id="A0A409V725"/>
<proteinExistence type="predicted"/>
<accession>A0A409V725</accession>
<dbReference type="PANTHER" id="PTHR19860:SF18">
    <property type="entry name" value="DUF4062 DOMAIN-CONTAINING PROTEIN"/>
    <property type="match status" value="1"/>
</dbReference>
<dbReference type="EMBL" id="KV600761">
    <property type="protein sequence ID" value="OPL20771.1"/>
    <property type="molecule type" value="Genomic_DNA"/>
</dbReference>
<feature type="non-terminal residue" evidence="2">
    <location>
        <position position="151"/>
    </location>
</feature>
<feature type="non-terminal residue" evidence="2">
    <location>
        <position position="1"/>
    </location>
</feature>
<gene>
    <name evidence="2" type="ORF">AM593_10206</name>
</gene>
<dbReference type="InterPro" id="IPR051191">
    <property type="entry name" value="DCAF12"/>
</dbReference>
<dbReference type="Proteomes" id="UP000266721">
    <property type="component" value="Unassembled WGS sequence"/>
</dbReference>
<reference evidence="2 3" key="1">
    <citation type="journal article" date="2016" name="PLoS ONE">
        <title>A First Insight into the Genome of the Filter-Feeder Mussel Mytilus galloprovincialis.</title>
        <authorList>
            <person name="Murgarella M."/>
            <person name="Puiu D."/>
            <person name="Novoa B."/>
            <person name="Figueras A."/>
            <person name="Posada D."/>
            <person name="Canchaya C."/>
        </authorList>
    </citation>
    <scope>NUCLEOTIDE SEQUENCE [LARGE SCALE GENOMIC DNA]</scope>
    <source>
        <tissue evidence="2">Muscle</tissue>
    </source>
</reference>
<evidence type="ECO:0000256" key="1">
    <source>
        <dbReference type="ARBA" id="ARBA00022737"/>
    </source>
</evidence>
<evidence type="ECO:0000313" key="3">
    <source>
        <dbReference type="Proteomes" id="UP000266721"/>
    </source>
</evidence>
<name>A0A409V725_MYTGA</name>
<keyword evidence="1" id="KW-0677">Repeat</keyword>
<keyword evidence="3" id="KW-1185">Reference proteome</keyword>
<sequence length="151" mass="17590">LDEIGATLGKTIRQVKELQWLPFPFPPQCKIICTMKLEGWIPDTLRLFAVCRGGLTVEEVLTILQTLGYCNTREVKSYDWLQFRNCIGNFLLEKANGLLDFSHQHLKEIVEYVLLRGAKKKDSRKNQMKQFSLRRFEKSLPYIITVLLDLD</sequence>
<dbReference type="GO" id="GO:0080008">
    <property type="term" value="C:Cul4-RING E3 ubiquitin ligase complex"/>
    <property type="evidence" value="ECO:0007669"/>
    <property type="project" value="TreeGrafter"/>
</dbReference>
<evidence type="ECO:0000313" key="2">
    <source>
        <dbReference type="EMBL" id="OPL20771.1"/>
    </source>
</evidence>